<dbReference type="EMBL" id="JAEUBG010001492">
    <property type="protein sequence ID" value="KAH3686264.1"/>
    <property type="molecule type" value="Genomic_DNA"/>
</dbReference>
<evidence type="ECO:0000256" key="1">
    <source>
        <dbReference type="ARBA" id="ARBA00000971"/>
    </source>
</evidence>
<keyword evidence="6 9" id="KW-0697">Rotamase</keyword>
<accession>A0A9P8QB81</accession>
<feature type="compositionally biased region" description="Polar residues" evidence="10">
    <location>
        <begin position="468"/>
        <end position="483"/>
    </location>
</feature>
<dbReference type="Gene3D" id="1.20.120.1150">
    <property type="match status" value="1"/>
</dbReference>
<dbReference type="GO" id="GO:0008160">
    <property type="term" value="F:protein tyrosine phosphatase activator activity"/>
    <property type="evidence" value="ECO:0007669"/>
    <property type="project" value="TreeGrafter"/>
</dbReference>
<name>A0A9P8QB81_WICPI</name>
<evidence type="ECO:0000256" key="4">
    <source>
        <dbReference type="ARBA" id="ARBA00011019"/>
    </source>
</evidence>
<keyword evidence="8" id="KW-0539">Nucleus</keyword>
<evidence type="ECO:0000256" key="3">
    <source>
        <dbReference type="ARBA" id="ARBA00004496"/>
    </source>
</evidence>
<feature type="region of interest" description="Disordered" evidence="10">
    <location>
        <begin position="387"/>
        <end position="523"/>
    </location>
</feature>
<comment type="catalytic activity">
    <reaction evidence="1 9">
        <text>[protein]-peptidylproline (omega=180) = [protein]-peptidylproline (omega=0)</text>
        <dbReference type="Rhea" id="RHEA:16237"/>
        <dbReference type="Rhea" id="RHEA-COMP:10747"/>
        <dbReference type="Rhea" id="RHEA-COMP:10748"/>
        <dbReference type="ChEBI" id="CHEBI:83833"/>
        <dbReference type="ChEBI" id="CHEBI:83834"/>
        <dbReference type="EC" id="5.2.1.8"/>
    </reaction>
</comment>
<reference evidence="11" key="2">
    <citation type="submission" date="2021-01" db="EMBL/GenBank/DDBJ databases">
        <authorList>
            <person name="Schikora-Tamarit M.A."/>
        </authorList>
    </citation>
    <scope>NUCLEOTIDE SEQUENCE</scope>
    <source>
        <strain evidence="11">CBS2887</strain>
    </source>
</reference>
<comment type="caution">
    <text evidence="11">The sequence shown here is derived from an EMBL/GenBank/DDBJ whole genome shotgun (WGS) entry which is preliminary data.</text>
</comment>
<evidence type="ECO:0000256" key="7">
    <source>
        <dbReference type="ARBA" id="ARBA00023235"/>
    </source>
</evidence>
<evidence type="ECO:0000256" key="6">
    <source>
        <dbReference type="ARBA" id="ARBA00023110"/>
    </source>
</evidence>
<dbReference type="OrthoDB" id="16120at2759"/>
<dbReference type="AlphaFoldDB" id="A0A9P8QB81"/>
<keyword evidence="7 9" id="KW-0413">Isomerase</keyword>
<evidence type="ECO:0000256" key="8">
    <source>
        <dbReference type="ARBA" id="ARBA00023242"/>
    </source>
</evidence>
<evidence type="ECO:0000256" key="10">
    <source>
        <dbReference type="SAM" id="MobiDB-lite"/>
    </source>
</evidence>
<dbReference type="PANTHER" id="PTHR10012">
    <property type="entry name" value="SERINE/THREONINE-PROTEIN PHOSPHATASE 2A REGULATORY SUBUNIT B"/>
    <property type="match status" value="1"/>
</dbReference>
<proteinExistence type="inferred from homology"/>
<dbReference type="InterPro" id="IPR004327">
    <property type="entry name" value="Phstyr_phstse_ac"/>
</dbReference>
<dbReference type="GO" id="GO:0003755">
    <property type="term" value="F:peptidyl-prolyl cis-trans isomerase activity"/>
    <property type="evidence" value="ECO:0007669"/>
    <property type="project" value="UniProtKB-KW"/>
</dbReference>
<evidence type="ECO:0000256" key="2">
    <source>
        <dbReference type="ARBA" id="ARBA00004123"/>
    </source>
</evidence>
<dbReference type="SUPFAM" id="SSF140984">
    <property type="entry name" value="PTPA-like"/>
    <property type="match status" value="1"/>
</dbReference>
<dbReference type="GO" id="GO:0007052">
    <property type="term" value="P:mitotic spindle organization"/>
    <property type="evidence" value="ECO:0007669"/>
    <property type="project" value="TreeGrafter"/>
</dbReference>
<evidence type="ECO:0000313" key="11">
    <source>
        <dbReference type="EMBL" id="KAH3686264.1"/>
    </source>
</evidence>
<dbReference type="Pfam" id="PF03095">
    <property type="entry name" value="PTPA"/>
    <property type="match status" value="1"/>
</dbReference>
<dbReference type="EC" id="5.2.1.8" evidence="9"/>
<keyword evidence="5 9" id="KW-0963">Cytoplasm</keyword>
<feature type="compositionally biased region" description="Polar residues" evidence="10">
    <location>
        <begin position="387"/>
        <end position="415"/>
    </location>
</feature>
<protein>
    <recommendedName>
        <fullName evidence="9">Serine/threonine-protein phosphatase 2A activator</fullName>
        <ecNumber evidence="9">5.2.1.8</ecNumber>
    </recommendedName>
    <alternativeName>
        <fullName evidence="9">Phosphotyrosyl phosphatase activator</fullName>
    </alternativeName>
</protein>
<evidence type="ECO:0000313" key="12">
    <source>
        <dbReference type="Proteomes" id="UP000774326"/>
    </source>
</evidence>
<evidence type="ECO:0000256" key="5">
    <source>
        <dbReference type="ARBA" id="ARBA00022490"/>
    </source>
</evidence>
<dbReference type="InterPro" id="IPR037218">
    <property type="entry name" value="PTPA_sf"/>
</dbReference>
<reference evidence="11" key="1">
    <citation type="journal article" date="2021" name="Open Biol.">
        <title>Shared evolutionary footprints suggest mitochondrial oxidative damage underlies multiple complex I losses in fungi.</title>
        <authorList>
            <person name="Schikora-Tamarit M.A."/>
            <person name="Marcet-Houben M."/>
            <person name="Nosek J."/>
            <person name="Gabaldon T."/>
        </authorList>
    </citation>
    <scope>NUCLEOTIDE SEQUENCE</scope>
    <source>
        <strain evidence="11">CBS2887</strain>
    </source>
</reference>
<dbReference type="CDD" id="cd04087">
    <property type="entry name" value="PTPA"/>
    <property type="match status" value="1"/>
</dbReference>
<dbReference type="GO" id="GO:0005737">
    <property type="term" value="C:cytoplasm"/>
    <property type="evidence" value="ECO:0007669"/>
    <property type="project" value="UniProtKB-SubCell"/>
</dbReference>
<organism evidence="11 12">
    <name type="scientific">Wickerhamomyces pijperi</name>
    <name type="common">Yeast</name>
    <name type="synonym">Pichia pijperi</name>
    <dbReference type="NCBI Taxonomy" id="599730"/>
    <lineage>
        <taxon>Eukaryota</taxon>
        <taxon>Fungi</taxon>
        <taxon>Dikarya</taxon>
        <taxon>Ascomycota</taxon>
        <taxon>Saccharomycotina</taxon>
        <taxon>Saccharomycetes</taxon>
        <taxon>Phaffomycetales</taxon>
        <taxon>Wickerhamomycetaceae</taxon>
        <taxon>Wickerhamomyces</taxon>
    </lineage>
</organism>
<comment type="similarity">
    <text evidence="4 9">Belongs to the PTPA-type PPIase family.</text>
</comment>
<sequence>MTFHSDHDPTYLQNLLRKAPKYNQFTAHQIMSYPTIPTNFNYEYPTKQINNEPQDLQTFQSTPAYTQIQSALQLITQLVEFTPLPSVSEQSNIINDTPWLKSILLILDNYSTLIDQTPPYQPTDGSHTRFGNPSRRTWQDKIQAETTSLLTENIIQYYQYPNREGFVEEIGWYLLNSFGSKERLDYGTGHELNFLAFIIGLWRVRIIPNASISGSEGVTGVQLLILFSHYYDVVMKLIKTYNLEPAGSHGVWGLDDHFHLLYIIGSSQLTDPKTKITSTASGPSHRRPHIVEDEISPRLILNQSEVSSLAPKYLLFKGIQFINTVKPPFRFAEHSPILSDISQMKNWSKIQKGLVKMFQGEVVGKFPVVQHFWFGGVLLQWKSPETVNSKSGVTSSDVSVNSRHNTDNRSATVTPTPHPFNADSTGSGRIGITTARPHPAMNGSFTEHKTSRLNSTLQDPGLSRTRMPHSQTNRHPQPTQGHSHPQPYPTPTPFKVPKMALSTGANVGKSNGHETVTKAPWSK</sequence>
<dbReference type="GO" id="GO:0005634">
    <property type="term" value="C:nucleus"/>
    <property type="evidence" value="ECO:0007669"/>
    <property type="project" value="UniProtKB-SubCell"/>
</dbReference>
<gene>
    <name evidence="11" type="ORF">WICPIJ_002761</name>
</gene>
<keyword evidence="12" id="KW-1185">Reference proteome</keyword>
<dbReference type="GO" id="GO:0000159">
    <property type="term" value="C:protein phosphatase type 2A complex"/>
    <property type="evidence" value="ECO:0007669"/>
    <property type="project" value="TreeGrafter"/>
</dbReference>
<dbReference type="InterPro" id="IPR043170">
    <property type="entry name" value="PTPA_C_lid"/>
</dbReference>
<evidence type="ECO:0000256" key="9">
    <source>
        <dbReference type="RuleBase" id="RU361210"/>
    </source>
</evidence>
<comment type="subcellular location">
    <subcellularLocation>
        <location evidence="3 9">Cytoplasm</location>
    </subcellularLocation>
    <subcellularLocation>
        <location evidence="2">Nucleus</location>
    </subcellularLocation>
</comment>
<dbReference type="Proteomes" id="UP000774326">
    <property type="component" value="Unassembled WGS sequence"/>
</dbReference>
<dbReference type="PANTHER" id="PTHR10012:SF3">
    <property type="entry name" value="SERINE_THREONINE-PROTEIN PHOSPHATASE 2A ACTIVATOR 1"/>
    <property type="match status" value="1"/>
</dbReference>
<comment type="function">
    <text evidence="9">PPIases accelerate the folding of proteins. It catalyzes the cis-trans isomerization of proline imidic peptide bonds in oligopeptides.</text>
</comment>